<dbReference type="InParanoid" id="A0A200QP47"/>
<dbReference type="Pfam" id="PF04749">
    <property type="entry name" value="PLAC8"/>
    <property type="match status" value="1"/>
</dbReference>
<dbReference type="OMA" id="NNCCITC"/>
<keyword evidence="2" id="KW-1185">Reference proteome</keyword>
<dbReference type="Proteomes" id="UP000195402">
    <property type="component" value="Unassembled WGS sequence"/>
</dbReference>
<dbReference type="PANTHER" id="PTHR15907">
    <property type="entry name" value="DUF614 FAMILY PROTEIN-RELATED"/>
    <property type="match status" value="1"/>
</dbReference>
<reference evidence="1 2" key="1">
    <citation type="journal article" date="2017" name="Mol. Plant">
        <title>The Genome of Medicinal Plant Macleaya cordata Provides New Insights into Benzylisoquinoline Alkaloids Metabolism.</title>
        <authorList>
            <person name="Liu X."/>
            <person name="Liu Y."/>
            <person name="Huang P."/>
            <person name="Ma Y."/>
            <person name="Qing Z."/>
            <person name="Tang Q."/>
            <person name="Cao H."/>
            <person name="Cheng P."/>
            <person name="Zheng Y."/>
            <person name="Yuan Z."/>
            <person name="Zhou Y."/>
            <person name="Liu J."/>
            <person name="Tang Z."/>
            <person name="Zhuo Y."/>
            <person name="Zhang Y."/>
            <person name="Yu L."/>
            <person name="Huang J."/>
            <person name="Yang P."/>
            <person name="Peng Q."/>
            <person name="Zhang J."/>
            <person name="Jiang W."/>
            <person name="Zhang Z."/>
            <person name="Lin K."/>
            <person name="Ro D.K."/>
            <person name="Chen X."/>
            <person name="Xiong X."/>
            <person name="Shang Y."/>
            <person name="Huang S."/>
            <person name="Zeng J."/>
        </authorList>
    </citation>
    <scope>NUCLEOTIDE SEQUENCE [LARGE SCALE GENOMIC DNA]</scope>
    <source>
        <strain evidence="2">cv. BLH2017</strain>
        <tissue evidence="1">Root</tissue>
    </source>
</reference>
<gene>
    <name evidence="1" type="ORF">BVC80_1779g9</name>
</gene>
<dbReference type="InterPro" id="IPR006461">
    <property type="entry name" value="PLAC_motif_containing"/>
</dbReference>
<proteinExistence type="predicted"/>
<dbReference type="OrthoDB" id="1045822at2759"/>
<organism evidence="1 2">
    <name type="scientific">Macleaya cordata</name>
    <name type="common">Five-seeded plume-poppy</name>
    <name type="synonym">Bocconia cordata</name>
    <dbReference type="NCBI Taxonomy" id="56857"/>
    <lineage>
        <taxon>Eukaryota</taxon>
        <taxon>Viridiplantae</taxon>
        <taxon>Streptophyta</taxon>
        <taxon>Embryophyta</taxon>
        <taxon>Tracheophyta</taxon>
        <taxon>Spermatophyta</taxon>
        <taxon>Magnoliopsida</taxon>
        <taxon>Ranunculales</taxon>
        <taxon>Papaveraceae</taxon>
        <taxon>Papaveroideae</taxon>
        <taxon>Macleaya</taxon>
    </lineage>
</organism>
<dbReference type="FunCoup" id="A0A200QP47">
    <property type="interactions" value="185"/>
</dbReference>
<evidence type="ECO:0000313" key="1">
    <source>
        <dbReference type="EMBL" id="OVA12241.1"/>
    </source>
</evidence>
<dbReference type="STRING" id="56857.A0A200QP47"/>
<comment type="caution">
    <text evidence="1">The sequence shown here is derived from an EMBL/GenBank/DDBJ whole genome shotgun (WGS) entry which is preliminary data.</text>
</comment>
<evidence type="ECO:0000313" key="2">
    <source>
        <dbReference type="Proteomes" id="UP000195402"/>
    </source>
</evidence>
<dbReference type="EMBL" id="MVGT01001410">
    <property type="protein sequence ID" value="OVA12241.1"/>
    <property type="molecule type" value="Genomic_DNA"/>
</dbReference>
<protein>
    <submittedName>
        <fullName evidence="1">Uncharacterized protein family Cys-rich</fullName>
    </submittedName>
</protein>
<dbReference type="AlphaFoldDB" id="A0A200QP47"/>
<accession>A0A200QP47</accession>
<name>A0A200QP47_MACCD</name>
<dbReference type="NCBIfam" id="TIGR01571">
    <property type="entry name" value="A_thal_Cys_rich"/>
    <property type="match status" value="1"/>
</dbReference>
<sequence>MYSSYSNTKDEYKYLSTPPHVSPHNHALFMMNATTTTTDHHHDHDYDHQQQPTTTRIRAVSSKFPPAFSEKSSPITNSLQIQAAAKPLPQAPLPPEPLSSWSTGLCDCLDDVNNCCITCWCPCITFGQVSEIVDKGSSSCGMNGALYTLIACVTGCPCFYSCFYRSKLRQNYHLKMTPCCDCLTHCCCGQCALCQEYRELKKRGFDMSIGWHGNLEKGSGGIVIAPIVPEGMDRSIN</sequence>